<feature type="non-terminal residue" evidence="2">
    <location>
        <position position="175"/>
    </location>
</feature>
<gene>
    <name evidence="2" type="ORF">SCHPADRAFT_947222</name>
</gene>
<proteinExistence type="predicted"/>
<feature type="region of interest" description="Disordered" evidence="1">
    <location>
        <begin position="1"/>
        <end position="25"/>
    </location>
</feature>
<sequence>MATKVRHTAPPNLPNQSTPIKPTGRGIGIDLSDINNMTHNKIDVSEKKSMNSFLVENVVSLAEVLLPDAALGFNATKLLKKMKENGVYASQRWNGWPETLKPGQEEDINKFLEETRTAMDTSLRNLEEEEHALSLAVEEVDPLPRPANELIPLSSLPASSHAATSQPEPVSTGNP</sequence>
<dbReference type="EMBL" id="KQ086374">
    <property type="protein sequence ID" value="KLO05047.1"/>
    <property type="molecule type" value="Genomic_DNA"/>
</dbReference>
<keyword evidence="3" id="KW-1185">Reference proteome</keyword>
<reference evidence="2 3" key="1">
    <citation type="submission" date="2015-04" db="EMBL/GenBank/DDBJ databases">
        <title>Complete genome sequence of Schizopora paradoxa KUC8140, a cosmopolitan wood degrader in East Asia.</title>
        <authorList>
            <consortium name="DOE Joint Genome Institute"/>
            <person name="Min B."/>
            <person name="Park H."/>
            <person name="Jang Y."/>
            <person name="Kim J.-J."/>
            <person name="Kim K.H."/>
            <person name="Pangilinan J."/>
            <person name="Lipzen A."/>
            <person name="Riley R."/>
            <person name="Grigoriev I.V."/>
            <person name="Spatafora J.W."/>
            <person name="Choi I.-G."/>
        </authorList>
    </citation>
    <scope>NUCLEOTIDE SEQUENCE [LARGE SCALE GENOMIC DNA]</scope>
    <source>
        <strain evidence="2 3">KUC8140</strain>
    </source>
</reference>
<feature type="compositionally biased region" description="Low complexity" evidence="1">
    <location>
        <begin position="150"/>
        <end position="165"/>
    </location>
</feature>
<organism evidence="2 3">
    <name type="scientific">Schizopora paradoxa</name>
    <dbReference type="NCBI Taxonomy" id="27342"/>
    <lineage>
        <taxon>Eukaryota</taxon>
        <taxon>Fungi</taxon>
        <taxon>Dikarya</taxon>
        <taxon>Basidiomycota</taxon>
        <taxon>Agaricomycotina</taxon>
        <taxon>Agaricomycetes</taxon>
        <taxon>Hymenochaetales</taxon>
        <taxon>Schizoporaceae</taxon>
        <taxon>Schizopora</taxon>
    </lineage>
</organism>
<accession>A0A0H2R174</accession>
<evidence type="ECO:0000313" key="3">
    <source>
        <dbReference type="Proteomes" id="UP000053477"/>
    </source>
</evidence>
<name>A0A0H2R174_9AGAM</name>
<dbReference type="Proteomes" id="UP000053477">
    <property type="component" value="Unassembled WGS sequence"/>
</dbReference>
<dbReference type="AlphaFoldDB" id="A0A0H2R174"/>
<protein>
    <submittedName>
        <fullName evidence="2">Uncharacterized protein</fullName>
    </submittedName>
</protein>
<feature type="region of interest" description="Disordered" evidence="1">
    <location>
        <begin position="146"/>
        <end position="175"/>
    </location>
</feature>
<dbReference type="InParanoid" id="A0A0H2R174"/>
<evidence type="ECO:0000313" key="2">
    <source>
        <dbReference type="EMBL" id="KLO05047.1"/>
    </source>
</evidence>
<feature type="compositionally biased region" description="Polar residues" evidence="1">
    <location>
        <begin position="166"/>
        <end position="175"/>
    </location>
</feature>
<evidence type="ECO:0000256" key="1">
    <source>
        <dbReference type="SAM" id="MobiDB-lite"/>
    </source>
</evidence>